<proteinExistence type="predicted"/>
<feature type="region of interest" description="Disordered" evidence="1">
    <location>
        <begin position="208"/>
        <end position="227"/>
    </location>
</feature>
<feature type="compositionally biased region" description="Basic and acidic residues" evidence="1">
    <location>
        <begin position="58"/>
        <end position="71"/>
    </location>
</feature>
<organism evidence="2 3">
    <name type="scientific">Stephania cephalantha</name>
    <dbReference type="NCBI Taxonomy" id="152367"/>
    <lineage>
        <taxon>Eukaryota</taxon>
        <taxon>Viridiplantae</taxon>
        <taxon>Streptophyta</taxon>
        <taxon>Embryophyta</taxon>
        <taxon>Tracheophyta</taxon>
        <taxon>Spermatophyta</taxon>
        <taxon>Magnoliopsida</taxon>
        <taxon>Ranunculales</taxon>
        <taxon>Menispermaceae</taxon>
        <taxon>Menispermoideae</taxon>
        <taxon>Cissampelideae</taxon>
        <taxon>Stephania</taxon>
    </lineage>
</organism>
<feature type="compositionally biased region" description="Basic and acidic residues" evidence="1">
    <location>
        <begin position="212"/>
        <end position="227"/>
    </location>
</feature>
<feature type="compositionally biased region" description="Basic and acidic residues" evidence="1">
    <location>
        <begin position="152"/>
        <end position="162"/>
    </location>
</feature>
<dbReference type="EMBL" id="JBBNAG010000011">
    <property type="protein sequence ID" value="KAK9095127.1"/>
    <property type="molecule type" value="Genomic_DNA"/>
</dbReference>
<accession>A0AAP0HS69</accession>
<feature type="region of interest" description="Disordered" evidence="1">
    <location>
        <begin position="135"/>
        <end position="198"/>
    </location>
</feature>
<reference evidence="2 3" key="1">
    <citation type="submission" date="2024-01" db="EMBL/GenBank/DDBJ databases">
        <title>Genome assemblies of Stephania.</title>
        <authorList>
            <person name="Yang L."/>
        </authorList>
    </citation>
    <scope>NUCLEOTIDE SEQUENCE [LARGE SCALE GENOMIC DNA]</scope>
    <source>
        <strain evidence="2">JXDWG</strain>
        <tissue evidence="2">Leaf</tissue>
    </source>
</reference>
<protein>
    <submittedName>
        <fullName evidence="2">Uncharacterized protein</fullName>
    </submittedName>
</protein>
<evidence type="ECO:0000313" key="3">
    <source>
        <dbReference type="Proteomes" id="UP001419268"/>
    </source>
</evidence>
<evidence type="ECO:0000313" key="2">
    <source>
        <dbReference type="EMBL" id="KAK9095127.1"/>
    </source>
</evidence>
<gene>
    <name evidence="2" type="ORF">Scep_026596</name>
</gene>
<evidence type="ECO:0000256" key="1">
    <source>
        <dbReference type="SAM" id="MobiDB-lite"/>
    </source>
</evidence>
<sequence length="227" mass="25283">MAETTAYCGGECAKDDSNKWRSIPWTDSGDTAGVLVRGEGARGQQLWRDRRLRSPLAKKGEKEKGEKRGEREDLCFESQNIGVETPLKAMIYSPVLSALLVIVASIIFELKNIDVRHIGGKRLELTAWTAGRRRGSTNAAGREGGLVTSADDDGRRDVRTDTASRGWPARRGRLDAARKSGRRRGGAVNHKRQRARMAWCDDVTPARLDGGVVREENKREKKKRNED</sequence>
<dbReference type="AlphaFoldDB" id="A0AAP0HS69"/>
<feature type="compositionally biased region" description="Basic residues" evidence="1">
    <location>
        <begin position="179"/>
        <end position="195"/>
    </location>
</feature>
<comment type="caution">
    <text evidence="2">The sequence shown here is derived from an EMBL/GenBank/DDBJ whole genome shotgun (WGS) entry which is preliminary data.</text>
</comment>
<keyword evidence="3" id="KW-1185">Reference proteome</keyword>
<name>A0AAP0HS69_9MAGN</name>
<feature type="region of interest" description="Disordered" evidence="1">
    <location>
        <begin position="52"/>
        <end position="71"/>
    </location>
</feature>
<dbReference type="Proteomes" id="UP001419268">
    <property type="component" value="Unassembled WGS sequence"/>
</dbReference>